<comment type="caution">
    <text evidence="2">The sequence shown here is derived from an EMBL/GenBank/DDBJ whole genome shotgun (WGS) entry which is preliminary data.</text>
</comment>
<evidence type="ECO:0000256" key="1">
    <source>
        <dbReference type="SAM" id="MobiDB-lite"/>
    </source>
</evidence>
<dbReference type="Proteomes" id="UP000479710">
    <property type="component" value="Unassembled WGS sequence"/>
</dbReference>
<proteinExistence type="predicted"/>
<protein>
    <submittedName>
        <fullName evidence="2">Uncharacterized protein</fullName>
    </submittedName>
</protein>
<evidence type="ECO:0000313" key="3">
    <source>
        <dbReference type="Proteomes" id="UP000479710"/>
    </source>
</evidence>
<organism evidence="2 3">
    <name type="scientific">Oryza meyeriana var. granulata</name>
    <dbReference type="NCBI Taxonomy" id="110450"/>
    <lineage>
        <taxon>Eukaryota</taxon>
        <taxon>Viridiplantae</taxon>
        <taxon>Streptophyta</taxon>
        <taxon>Embryophyta</taxon>
        <taxon>Tracheophyta</taxon>
        <taxon>Spermatophyta</taxon>
        <taxon>Magnoliopsida</taxon>
        <taxon>Liliopsida</taxon>
        <taxon>Poales</taxon>
        <taxon>Poaceae</taxon>
        <taxon>BOP clade</taxon>
        <taxon>Oryzoideae</taxon>
        <taxon>Oryzeae</taxon>
        <taxon>Oryzinae</taxon>
        <taxon>Oryza</taxon>
        <taxon>Oryza meyeriana</taxon>
    </lineage>
</organism>
<keyword evidence="3" id="KW-1185">Reference proteome</keyword>
<dbReference type="EMBL" id="SPHZ02000005">
    <property type="protein sequence ID" value="KAF0916892.1"/>
    <property type="molecule type" value="Genomic_DNA"/>
</dbReference>
<reference evidence="2 3" key="1">
    <citation type="submission" date="2019-11" db="EMBL/GenBank/DDBJ databases">
        <title>Whole genome sequence of Oryza granulata.</title>
        <authorList>
            <person name="Li W."/>
        </authorList>
    </citation>
    <scope>NUCLEOTIDE SEQUENCE [LARGE SCALE GENOMIC DNA]</scope>
    <source>
        <strain evidence="3">cv. Menghai</strain>
        <tissue evidence="2">Leaf</tissue>
    </source>
</reference>
<feature type="region of interest" description="Disordered" evidence="1">
    <location>
        <begin position="1"/>
        <end position="30"/>
    </location>
</feature>
<sequence>MAHLQLKHSWGTAPPSSPCPSADHPLPLHRPSLLLPPAAGVSRLTGKLAPEARNFTALARLKLFENLIFGELPSLARLGAAGPPAPRRQPTSAAIWIGDRRHLLLQSAAATASSVSLLPPPPPSVW</sequence>
<accession>A0A6G1DXF7</accession>
<gene>
    <name evidence="2" type="ORF">E2562_015069</name>
</gene>
<name>A0A6G1DXF7_9ORYZ</name>
<dbReference type="AlphaFoldDB" id="A0A6G1DXF7"/>
<evidence type="ECO:0000313" key="2">
    <source>
        <dbReference type="EMBL" id="KAF0916892.1"/>
    </source>
</evidence>